<evidence type="ECO:0000313" key="2">
    <source>
        <dbReference type="EMBL" id="AFG37792.1"/>
    </source>
</evidence>
<dbReference type="PATRIC" id="fig|889378.3.peg.1722"/>
<sequence length="203" mass="21707">MKSDLTVGSIISRALEDGVKNILPVAVNFILWALTIWIPYINIGTTIGITVGLPAKAGRGEGISYTEVFNPQYRKQMGNFFLVQGLQLVGIYMGIIFMFVPGIVLSLAWTLGTLIAVDQGENPLTALVRSNEVTYGKKWTIFLAYLVLGIVVGVAVFILSAVIGAVSEGLAMVVVFLAVAASVSFFISALGYIYYTLDGGSAE</sequence>
<organism evidence="2 3">
    <name type="scientific">Spirochaeta africana (strain ATCC 700263 / DSM 8902 / Z-7692)</name>
    <dbReference type="NCBI Taxonomy" id="889378"/>
    <lineage>
        <taxon>Bacteria</taxon>
        <taxon>Pseudomonadati</taxon>
        <taxon>Spirochaetota</taxon>
        <taxon>Spirochaetia</taxon>
        <taxon>Spirochaetales</taxon>
        <taxon>Spirochaetaceae</taxon>
        <taxon>Spirochaeta</taxon>
    </lineage>
</organism>
<name>H9UJU9_SPIAZ</name>
<dbReference type="Proteomes" id="UP000007383">
    <property type="component" value="Chromosome"/>
</dbReference>
<feature type="transmembrane region" description="Helical" evidence="1">
    <location>
        <begin position="139"/>
        <end position="163"/>
    </location>
</feature>
<dbReference type="KEGG" id="sfc:Spiaf_1735"/>
<reference evidence="3" key="1">
    <citation type="journal article" date="2013" name="Stand. Genomic Sci.">
        <title>Complete genome sequence of the halophilic bacterium Spirochaeta africana type strain (Z-7692(T)) from the alkaline Lake Magadi in the East African Rift.</title>
        <authorList>
            <person name="Liolos K."/>
            <person name="Abt B."/>
            <person name="Scheuner C."/>
            <person name="Teshima H."/>
            <person name="Held B."/>
            <person name="Lapidus A."/>
            <person name="Nolan M."/>
            <person name="Lucas S."/>
            <person name="Deshpande S."/>
            <person name="Cheng J.F."/>
            <person name="Tapia R."/>
            <person name="Goodwin L.A."/>
            <person name="Pitluck S."/>
            <person name="Pagani I."/>
            <person name="Ivanova N."/>
            <person name="Mavromatis K."/>
            <person name="Mikhailova N."/>
            <person name="Huntemann M."/>
            <person name="Pati A."/>
            <person name="Chen A."/>
            <person name="Palaniappan K."/>
            <person name="Land M."/>
            <person name="Rohde M."/>
            <person name="Tindall B.J."/>
            <person name="Detter J.C."/>
            <person name="Goker M."/>
            <person name="Bristow J."/>
            <person name="Eisen J.A."/>
            <person name="Markowitz V."/>
            <person name="Hugenholtz P."/>
            <person name="Woyke T."/>
            <person name="Klenk H.P."/>
            <person name="Kyrpides N.C."/>
        </authorList>
    </citation>
    <scope>NUCLEOTIDE SEQUENCE</scope>
    <source>
        <strain evidence="3">ATCC 700263 / DSM 8902 / Z-7692</strain>
    </source>
</reference>
<keyword evidence="3" id="KW-1185">Reference proteome</keyword>
<gene>
    <name evidence="2" type="ordered locus">Spiaf_1735</name>
</gene>
<dbReference type="EMBL" id="CP003282">
    <property type="protein sequence ID" value="AFG37792.1"/>
    <property type="molecule type" value="Genomic_DNA"/>
</dbReference>
<proteinExistence type="predicted"/>
<evidence type="ECO:0000256" key="1">
    <source>
        <dbReference type="SAM" id="Phobius"/>
    </source>
</evidence>
<dbReference type="AlphaFoldDB" id="H9UJU9"/>
<dbReference type="OrthoDB" id="325567at2"/>
<evidence type="ECO:0000313" key="3">
    <source>
        <dbReference type="Proteomes" id="UP000007383"/>
    </source>
</evidence>
<feature type="transmembrane region" description="Helical" evidence="1">
    <location>
        <begin position="80"/>
        <end position="104"/>
    </location>
</feature>
<evidence type="ECO:0008006" key="4">
    <source>
        <dbReference type="Google" id="ProtNLM"/>
    </source>
</evidence>
<keyword evidence="1" id="KW-0812">Transmembrane</keyword>
<feature type="transmembrane region" description="Helical" evidence="1">
    <location>
        <begin position="170"/>
        <end position="195"/>
    </location>
</feature>
<dbReference type="HOGENOM" id="CLU_116593_0_0_12"/>
<accession>H9UJU9</accession>
<feature type="transmembrane region" description="Helical" evidence="1">
    <location>
        <begin position="29"/>
        <end position="53"/>
    </location>
</feature>
<keyword evidence="1" id="KW-1133">Transmembrane helix</keyword>
<dbReference type="STRING" id="889378.Spiaf_1735"/>
<dbReference type="eggNOG" id="ENOG5032UVY">
    <property type="taxonomic scope" value="Bacteria"/>
</dbReference>
<protein>
    <recommendedName>
        <fullName evidence="4">DUF4013 domain-containing protein</fullName>
    </recommendedName>
</protein>
<keyword evidence="1" id="KW-0472">Membrane</keyword>
<dbReference type="RefSeq" id="WP_014455775.1">
    <property type="nucleotide sequence ID" value="NC_017098.1"/>
</dbReference>